<accession>A0ABX0L4D3</accession>
<evidence type="ECO:0000313" key="1">
    <source>
        <dbReference type="EMBL" id="NHR04416.1"/>
    </source>
</evidence>
<gene>
    <name evidence="1" type="ORF">HA052_04325</name>
</gene>
<dbReference type="Proteomes" id="UP001515641">
    <property type="component" value="Unassembled WGS sequence"/>
</dbReference>
<comment type="caution">
    <text evidence="1">The sequence shown here is derived from an EMBL/GenBank/DDBJ whole genome shotgun (WGS) entry which is preliminary data.</text>
</comment>
<dbReference type="RefSeq" id="WP_166450933.1">
    <property type="nucleotide sequence ID" value="NZ_JAAOMA010000004.1"/>
</dbReference>
<evidence type="ECO:0000313" key="2">
    <source>
        <dbReference type="Proteomes" id="UP001515641"/>
    </source>
</evidence>
<keyword evidence="2" id="KW-1185">Reference proteome</keyword>
<proteinExistence type="predicted"/>
<organism evidence="1 2">
    <name type="scientific">Chromobacterium fluminis</name>
    <dbReference type="NCBI Taxonomy" id="3044269"/>
    <lineage>
        <taxon>Bacteria</taxon>
        <taxon>Pseudomonadati</taxon>
        <taxon>Pseudomonadota</taxon>
        <taxon>Betaproteobacteria</taxon>
        <taxon>Neisseriales</taxon>
        <taxon>Chromobacteriaceae</taxon>
        <taxon>Chromobacterium</taxon>
    </lineage>
</organism>
<dbReference type="EMBL" id="JAAOMA010000004">
    <property type="protein sequence ID" value="NHR04416.1"/>
    <property type="molecule type" value="Genomic_DNA"/>
</dbReference>
<sequence>MGLLVILNQGSEMEEIPMAEIYPSSLRQMLGGEFQLAQVIYRQDGRYMAFNPESKECINELATNLFQEFMRAMAPMLPIAAKKQHEFIRGKAIVFIDVSIGEYWTDVSEFWYH</sequence>
<reference evidence="1 2" key="1">
    <citation type="submission" date="2020-03" db="EMBL/GenBank/DDBJ databases">
        <title>Draft genome sequence of environmentally isolated cultures.</title>
        <authorList>
            <person name="Wilson H.S."/>
            <person name="De Leon M.E."/>
        </authorList>
    </citation>
    <scope>NUCLEOTIDE SEQUENCE [LARGE SCALE GENOMIC DNA]</scope>
    <source>
        <strain evidence="1 2">HSC-31F16</strain>
    </source>
</reference>
<name>A0ABX0L4D3_9NEIS</name>
<protein>
    <submittedName>
        <fullName evidence="1">Uncharacterized protein</fullName>
    </submittedName>
</protein>